<feature type="domain" description="ParB/Spo0J HTH" evidence="3">
    <location>
        <begin position="122"/>
        <end position="177"/>
    </location>
</feature>
<evidence type="ECO:0000313" key="5">
    <source>
        <dbReference type="Proteomes" id="UP001595867"/>
    </source>
</evidence>
<protein>
    <submittedName>
        <fullName evidence="4">ParB/RepB/Spo0J family partition protein</fullName>
    </submittedName>
</protein>
<dbReference type="SUPFAM" id="SSF110849">
    <property type="entry name" value="ParB/Sulfiredoxin"/>
    <property type="match status" value="1"/>
</dbReference>
<dbReference type="Proteomes" id="UP001595867">
    <property type="component" value="Unassembled WGS sequence"/>
</dbReference>
<sequence length="275" mass="29998">MRIPQIADGPSKAVPVDHVAANPLNPRMIDPDSSAVQKIRDSIAEIGQIQPTTVVTRRAFLAIHPEHESEIADAEFVQVVGGQRRTAVAQLEQLLKITIDDELAATRSRFLAATLAENLDRQNLNPVEEAHGVQSMVAECGSGKAAAEQLSKTAAWVSQRLNLLKLIPEVQAALVEDDEMRLPLRVVRDWHTLDSAGQLAALTEWGRQLTAVNRPERPEPATSVPKQRLSRVVAAIRRLGATPAEIGATLRAELSLEDRRAIADELLRDAASVEQ</sequence>
<gene>
    <name evidence="4" type="ORF">ACFO0C_17740</name>
</gene>
<dbReference type="InterPro" id="IPR050336">
    <property type="entry name" value="Chromosome_partition/occlusion"/>
</dbReference>
<feature type="domain" description="ParB-like N-terminal" evidence="2">
    <location>
        <begin position="12"/>
        <end position="100"/>
    </location>
</feature>
<evidence type="ECO:0000259" key="3">
    <source>
        <dbReference type="Pfam" id="PF17762"/>
    </source>
</evidence>
<dbReference type="PANTHER" id="PTHR33375:SF1">
    <property type="entry name" value="CHROMOSOME-PARTITIONING PROTEIN PARB-RELATED"/>
    <property type="match status" value="1"/>
</dbReference>
<dbReference type="PANTHER" id="PTHR33375">
    <property type="entry name" value="CHROMOSOME-PARTITIONING PROTEIN PARB-RELATED"/>
    <property type="match status" value="1"/>
</dbReference>
<dbReference type="InterPro" id="IPR036086">
    <property type="entry name" value="ParB/Sulfiredoxin_sf"/>
</dbReference>
<reference evidence="5" key="1">
    <citation type="journal article" date="2019" name="Int. J. Syst. Evol. Microbiol.">
        <title>The Global Catalogue of Microorganisms (GCM) 10K type strain sequencing project: providing services to taxonomists for standard genome sequencing and annotation.</title>
        <authorList>
            <consortium name="The Broad Institute Genomics Platform"/>
            <consortium name="The Broad Institute Genome Sequencing Center for Infectious Disease"/>
            <person name="Wu L."/>
            <person name="Ma J."/>
        </authorList>
    </citation>
    <scope>NUCLEOTIDE SEQUENCE [LARGE SCALE GENOMIC DNA]</scope>
    <source>
        <strain evidence="5">TBRC 5832</strain>
    </source>
</reference>
<accession>A0ABV8IS46</accession>
<evidence type="ECO:0000259" key="2">
    <source>
        <dbReference type="Pfam" id="PF02195"/>
    </source>
</evidence>
<proteinExistence type="predicted"/>
<dbReference type="InterPro" id="IPR041468">
    <property type="entry name" value="HTH_ParB/Spo0J"/>
</dbReference>
<dbReference type="Pfam" id="PF02195">
    <property type="entry name" value="ParB_N"/>
    <property type="match status" value="1"/>
</dbReference>
<dbReference type="InterPro" id="IPR003115">
    <property type="entry name" value="ParB_N"/>
</dbReference>
<organism evidence="4 5">
    <name type="scientific">Actinoplanes subglobosus</name>
    <dbReference type="NCBI Taxonomy" id="1547892"/>
    <lineage>
        <taxon>Bacteria</taxon>
        <taxon>Bacillati</taxon>
        <taxon>Actinomycetota</taxon>
        <taxon>Actinomycetes</taxon>
        <taxon>Micromonosporales</taxon>
        <taxon>Micromonosporaceae</taxon>
        <taxon>Actinoplanes</taxon>
    </lineage>
</organism>
<evidence type="ECO:0000256" key="1">
    <source>
        <dbReference type="ARBA" id="ARBA00022829"/>
    </source>
</evidence>
<dbReference type="EMBL" id="JBHSBL010000016">
    <property type="protein sequence ID" value="MFC4066784.1"/>
    <property type="molecule type" value="Genomic_DNA"/>
</dbReference>
<comment type="caution">
    <text evidence="4">The sequence shown here is derived from an EMBL/GenBank/DDBJ whole genome shotgun (WGS) entry which is preliminary data.</text>
</comment>
<dbReference type="SUPFAM" id="SSF109709">
    <property type="entry name" value="KorB DNA-binding domain-like"/>
    <property type="match status" value="1"/>
</dbReference>
<evidence type="ECO:0000313" key="4">
    <source>
        <dbReference type="EMBL" id="MFC4066784.1"/>
    </source>
</evidence>
<dbReference type="Gene3D" id="3.90.1530.30">
    <property type="match status" value="1"/>
</dbReference>
<keyword evidence="1" id="KW-0159">Chromosome partition</keyword>
<name>A0ABV8IS46_9ACTN</name>
<dbReference type="Pfam" id="PF17762">
    <property type="entry name" value="HTH_ParB"/>
    <property type="match status" value="1"/>
</dbReference>
<keyword evidence="5" id="KW-1185">Reference proteome</keyword>
<dbReference type="Gene3D" id="1.10.10.2830">
    <property type="match status" value="1"/>
</dbReference>